<feature type="domain" description="Major facilitator superfamily (MFS) profile" evidence="3">
    <location>
        <begin position="36"/>
        <end position="440"/>
    </location>
</feature>
<dbReference type="CDD" id="cd17352">
    <property type="entry name" value="MFS_MCT_SLC16"/>
    <property type="match status" value="1"/>
</dbReference>
<feature type="transmembrane region" description="Helical" evidence="2">
    <location>
        <begin position="198"/>
        <end position="216"/>
    </location>
</feature>
<dbReference type="STRING" id="7918.ENSLOCP00000021294"/>
<dbReference type="GO" id="GO:0005886">
    <property type="term" value="C:plasma membrane"/>
    <property type="evidence" value="ECO:0000318"/>
    <property type="project" value="GO_Central"/>
</dbReference>
<dbReference type="InterPro" id="IPR050327">
    <property type="entry name" value="Proton-linked_MCT"/>
</dbReference>
<protein>
    <recommendedName>
        <fullName evidence="3">Major facilitator superfamily (MFS) profile domain-containing protein</fullName>
    </recommendedName>
</protein>
<dbReference type="Ensembl" id="ENSLOCT00000021330.1">
    <property type="protein sequence ID" value="ENSLOCP00000021294.1"/>
    <property type="gene ID" value="ENSLOCG00000017220.1"/>
</dbReference>
<dbReference type="GeneTree" id="ENSGT00940000168209"/>
<feature type="transmembrane region" description="Helical" evidence="2">
    <location>
        <begin position="353"/>
        <end position="373"/>
    </location>
</feature>
<reference evidence="4" key="3">
    <citation type="submission" date="2025-09" db="UniProtKB">
        <authorList>
            <consortium name="Ensembl"/>
        </authorList>
    </citation>
    <scope>IDENTIFICATION</scope>
</reference>
<keyword evidence="2" id="KW-0472">Membrane</keyword>
<dbReference type="Pfam" id="PF07690">
    <property type="entry name" value="MFS_1"/>
    <property type="match status" value="1"/>
</dbReference>
<dbReference type="OMA" id="APYHAGW"/>
<dbReference type="Proteomes" id="UP000018468">
    <property type="component" value="Linkage group LG1"/>
</dbReference>
<reference evidence="4" key="2">
    <citation type="submission" date="2025-08" db="UniProtKB">
        <authorList>
            <consortium name="Ensembl"/>
        </authorList>
    </citation>
    <scope>IDENTIFICATION</scope>
</reference>
<reference evidence="5" key="1">
    <citation type="submission" date="2011-12" db="EMBL/GenBank/DDBJ databases">
        <title>The Draft Genome of Lepisosteus oculatus.</title>
        <authorList>
            <consortium name="The Broad Institute Genome Assembly &amp; Analysis Group"/>
            <consortium name="Computational R&amp;D Group"/>
            <consortium name="and Sequencing Platform"/>
            <person name="Di Palma F."/>
            <person name="Alfoldi J."/>
            <person name="Johnson J."/>
            <person name="Berlin A."/>
            <person name="Gnerre S."/>
            <person name="Jaffe D."/>
            <person name="MacCallum I."/>
            <person name="Young S."/>
            <person name="Walker B.J."/>
            <person name="Lander E.S."/>
            <person name="Lindblad-Toh K."/>
        </authorList>
    </citation>
    <scope>NUCLEOTIDE SEQUENCE [LARGE SCALE GENOMIC DNA]</scope>
</reference>
<dbReference type="eggNOG" id="KOG2504">
    <property type="taxonomic scope" value="Eukaryota"/>
</dbReference>
<dbReference type="PANTHER" id="PTHR11360">
    <property type="entry name" value="MONOCARBOXYLATE TRANSPORTER"/>
    <property type="match status" value="1"/>
</dbReference>
<dbReference type="PANTHER" id="PTHR11360:SF284">
    <property type="entry name" value="EG:103B4.3 PROTEIN-RELATED"/>
    <property type="match status" value="1"/>
</dbReference>
<evidence type="ECO:0000313" key="5">
    <source>
        <dbReference type="Proteomes" id="UP000018468"/>
    </source>
</evidence>
<dbReference type="Bgee" id="ENSLOCG00000017220">
    <property type="expression patterns" value="Expressed in testis and 3 other cell types or tissues"/>
</dbReference>
<dbReference type="EMBL" id="AHAT01032625">
    <property type="status" value="NOT_ANNOTATED_CDS"/>
    <property type="molecule type" value="Genomic_DNA"/>
</dbReference>
<feature type="transmembrane region" description="Helical" evidence="2">
    <location>
        <begin position="36"/>
        <end position="55"/>
    </location>
</feature>
<sequence>MHFFSRIPFRRIHSDEPVPGQVRRPAPVKEPPDGGWGWVVVLSAFIFNVLVLGFHNSFGVYLISLLETYEEADSTIAWVGSISYGLIMMFGPLSGKLTVKYGAREVSIIGSIIIIISIVCSSFTPSLGVLFLTHGFLTGLGSSFAFTPGMIMVSQYFTTKRSFATGIVMSGGAAGALIQTRLHQFLIAALGWRESLRVFAAVMVLCIIAGFAYIPLNPRGTNKDFNNIPIQRVMNKLRDFTCQTLKQYYVVDLGLWKDRVFVIWVLANGFAKFGFFIPFVHLLKHATQLSISASKAGNIMLVLGLSSMISRIVFGKICDSERINRLYINQGSVFLVGLLYLFFPLFYSYGSLIAFGLLLGFADAGNYILLPVLTFDLMGAERMPVAWGFMLTVNSISSFGPPFAGWMNDLTGTYNLGFVVAGVLDVVATFILAMIPFVKRSAVQSHKSIMNVTICESTREIRQWDDINNFAEVTTTFQNSELDEGTSDKEFEE</sequence>
<dbReference type="InterPro" id="IPR020846">
    <property type="entry name" value="MFS_dom"/>
</dbReference>
<dbReference type="GO" id="GO:0008028">
    <property type="term" value="F:monocarboxylic acid transmembrane transporter activity"/>
    <property type="evidence" value="ECO:0000318"/>
    <property type="project" value="GO_Central"/>
</dbReference>
<feature type="transmembrane region" description="Helical" evidence="2">
    <location>
        <begin position="261"/>
        <end position="283"/>
    </location>
</feature>
<dbReference type="PROSITE" id="PS50850">
    <property type="entry name" value="MFS"/>
    <property type="match status" value="1"/>
</dbReference>
<dbReference type="InterPro" id="IPR011701">
    <property type="entry name" value="MFS"/>
</dbReference>
<feature type="transmembrane region" description="Helical" evidence="2">
    <location>
        <begin position="385"/>
        <end position="404"/>
    </location>
</feature>
<evidence type="ECO:0000259" key="3">
    <source>
        <dbReference type="PROSITE" id="PS50850"/>
    </source>
</evidence>
<feature type="transmembrane region" description="Helical" evidence="2">
    <location>
        <begin position="416"/>
        <end position="438"/>
    </location>
</feature>
<evidence type="ECO:0000256" key="1">
    <source>
        <dbReference type="ARBA" id="ARBA00004141"/>
    </source>
</evidence>
<dbReference type="AlphaFoldDB" id="W5NKY5"/>
<feature type="transmembrane region" description="Helical" evidence="2">
    <location>
        <begin position="75"/>
        <end position="94"/>
    </location>
</feature>
<organism evidence="4 5">
    <name type="scientific">Lepisosteus oculatus</name>
    <name type="common">Spotted gar</name>
    <dbReference type="NCBI Taxonomy" id="7918"/>
    <lineage>
        <taxon>Eukaryota</taxon>
        <taxon>Metazoa</taxon>
        <taxon>Chordata</taxon>
        <taxon>Craniata</taxon>
        <taxon>Vertebrata</taxon>
        <taxon>Euteleostomi</taxon>
        <taxon>Actinopterygii</taxon>
        <taxon>Neopterygii</taxon>
        <taxon>Holostei</taxon>
        <taxon>Semionotiformes</taxon>
        <taxon>Lepisosteidae</taxon>
        <taxon>Lepisosteus</taxon>
    </lineage>
</organism>
<feature type="transmembrane region" description="Helical" evidence="2">
    <location>
        <begin position="163"/>
        <end position="192"/>
    </location>
</feature>
<keyword evidence="5" id="KW-1185">Reference proteome</keyword>
<feature type="transmembrane region" description="Helical" evidence="2">
    <location>
        <begin position="106"/>
        <end position="124"/>
    </location>
</feature>
<dbReference type="Gene3D" id="1.20.1250.20">
    <property type="entry name" value="MFS general substrate transporter like domains"/>
    <property type="match status" value="1"/>
</dbReference>
<keyword evidence="2" id="KW-1133">Transmembrane helix</keyword>
<dbReference type="SUPFAM" id="SSF103473">
    <property type="entry name" value="MFS general substrate transporter"/>
    <property type="match status" value="1"/>
</dbReference>
<name>W5NKY5_LEPOC</name>
<proteinExistence type="predicted"/>
<dbReference type="InParanoid" id="W5NKY5"/>
<evidence type="ECO:0000256" key="2">
    <source>
        <dbReference type="SAM" id="Phobius"/>
    </source>
</evidence>
<feature type="transmembrane region" description="Helical" evidence="2">
    <location>
        <begin position="130"/>
        <end position="151"/>
    </location>
</feature>
<feature type="transmembrane region" description="Helical" evidence="2">
    <location>
        <begin position="326"/>
        <end position="347"/>
    </location>
</feature>
<dbReference type="InterPro" id="IPR036259">
    <property type="entry name" value="MFS_trans_sf"/>
</dbReference>
<accession>W5NKY5</accession>
<dbReference type="EMBL" id="AHAT01032626">
    <property type="status" value="NOT_ANNOTATED_CDS"/>
    <property type="molecule type" value="Genomic_DNA"/>
</dbReference>
<evidence type="ECO:0000313" key="4">
    <source>
        <dbReference type="Ensembl" id="ENSLOCP00000021294.1"/>
    </source>
</evidence>
<feature type="transmembrane region" description="Helical" evidence="2">
    <location>
        <begin position="295"/>
        <end position="314"/>
    </location>
</feature>
<keyword evidence="2" id="KW-0812">Transmembrane</keyword>
<comment type="subcellular location">
    <subcellularLocation>
        <location evidence="1">Membrane</location>
        <topology evidence="1">Multi-pass membrane protein</topology>
    </subcellularLocation>
</comment>